<dbReference type="Pfam" id="PF12937">
    <property type="entry name" value="F-box-like"/>
    <property type="match status" value="1"/>
</dbReference>
<dbReference type="InterPro" id="IPR032675">
    <property type="entry name" value="LRR_dom_sf"/>
</dbReference>
<evidence type="ECO:0000259" key="2">
    <source>
        <dbReference type="PROSITE" id="PS50181"/>
    </source>
</evidence>
<dbReference type="AlphaFoldDB" id="A0AAW1CK54"/>
<accession>A0AAW1CK54</accession>
<dbReference type="Gene3D" id="3.80.10.10">
    <property type="entry name" value="Ribonuclease Inhibitor"/>
    <property type="match status" value="1"/>
</dbReference>
<dbReference type="SMART" id="SM00367">
    <property type="entry name" value="LRR_CC"/>
    <property type="match status" value="4"/>
</dbReference>
<name>A0AAW1CK54_9HEMI</name>
<dbReference type="SUPFAM" id="SSF81383">
    <property type="entry name" value="F-box domain"/>
    <property type="match status" value="1"/>
</dbReference>
<dbReference type="SUPFAM" id="SSF52047">
    <property type="entry name" value="RNI-like"/>
    <property type="match status" value="1"/>
</dbReference>
<organism evidence="3 4">
    <name type="scientific">Rhynocoris fuscipes</name>
    <dbReference type="NCBI Taxonomy" id="488301"/>
    <lineage>
        <taxon>Eukaryota</taxon>
        <taxon>Metazoa</taxon>
        <taxon>Ecdysozoa</taxon>
        <taxon>Arthropoda</taxon>
        <taxon>Hexapoda</taxon>
        <taxon>Insecta</taxon>
        <taxon>Pterygota</taxon>
        <taxon>Neoptera</taxon>
        <taxon>Paraneoptera</taxon>
        <taxon>Hemiptera</taxon>
        <taxon>Heteroptera</taxon>
        <taxon>Panheteroptera</taxon>
        <taxon>Cimicomorpha</taxon>
        <taxon>Reduviidae</taxon>
        <taxon>Harpactorinae</taxon>
        <taxon>Harpactorini</taxon>
        <taxon>Rhynocoris</taxon>
    </lineage>
</organism>
<dbReference type="SMART" id="SM00256">
    <property type="entry name" value="FBOX"/>
    <property type="match status" value="1"/>
</dbReference>
<evidence type="ECO:0000313" key="4">
    <source>
        <dbReference type="Proteomes" id="UP001461498"/>
    </source>
</evidence>
<feature type="domain" description="F-box" evidence="2">
    <location>
        <begin position="115"/>
        <end position="161"/>
    </location>
</feature>
<sequence length="442" mass="50123">MFLRMNEEEDDEESYYCHSSDSSIRFFTAEDVNFNSQEIKDLGVVPLRPDVHATLSGSIPAFEDNCKFPNIKYNENIIEYGAPLAVESCKRPKLVNTTTFLYRRKIMSNNLINSNLNLATLPDEVLLDIGRFLPYKNLCYLSEVSRRLYTVATDESLWQRIDLAYKKLQTDWLMNILRRGVRVARLTGVEIYSPLMSPTLAIELIGFQSKLEFVDLSEAVIAPKDLELLLSKCRLLRKLSLEACELSEGVCKEIAYNSNLDTLNLCMCTGITASGLSKILISCQYLDSLNIAWASLDRASVYEIIHHVTPKIRKLNISGLRQDLTDKDLIKLVKRCTDLVELDVSDCVELTNAVIKPIVCNLTKLRSLSVSRCYKMNPASLSELSSLRNFSRLIAFRVITSDMLTRDSPLKNLKLNKEFLSTIARPTVGTKKTTVWGIKCKE</sequence>
<dbReference type="InterPro" id="IPR036047">
    <property type="entry name" value="F-box-like_dom_sf"/>
</dbReference>
<dbReference type="PROSITE" id="PS50181">
    <property type="entry name" value="FBOX"/>
    <property type="match status" value="1"/>
</dbReference>
<dbReference type="InterPro" id="IPR006553">
    <property type="entry name" value="Leu-rich_rpt_Cys-con_subtyp"/>
</dbReference>
<dbReference type="Proteomes" id="UP001461498">
    <property type="component" value="Unassembled WGS sequence"/>
</dbReference>
<dbReference type="EMBL" id="JAPXFL010000064">
    <property type="protein sequence ID" value="KAK9496620.1"/>
    <property type="molecule type" value="Genomic_DNA"/>
</dbReference>
<proteinExistence type="predicted"/>
<reference evidence="3 4" key="1">
    <citation type="submission" date="2022-12" db="EMBL/GenBank/DDBJ databases">
        <title>Chromosome-level genome assembly of true bugs.</title>
        <authorList>
            <person name="Ma L."/>
            <person name="Li H."/>
        </authorList>
    </citation>
    <scope>NUCLEOTIDE SEQUENCE [LARGE SCALE GENOMIC DNA]</scope>
    <source>
        <strain evidence="3">Lab_2022b</strain>
    </source>
</reference>
<gene>
    <name evidence="3" type="ORF">O3M35_013103</name>
</gene>
<dbReference type="GO" id="GO:0019005">
    <property type="term" value="C:SCF ubiquitin ligase complex"/>
    <property type="evidence" value="ECO:0007669"/>
    <property type="project" value="TreeGrafter"/>
</dbReference>
<keyword evidence="1" id="KW-0833">Ubl conjugation pathway</keyword>
<evidence type="ECO:0000313" key="3">
    <source>
        <dbReference type="EMBL" id="KAK9496620.1"/>
    </source>
</evidence>
<dbReference type="InterPro" id="IPR001810">
    <property type="entry name" value="F-box_dom"/>
</dbReference>
<protein>
    <recommendedName>
        <fullName evidence="2">F-box domain-containing protein</fullName>
    </recommendedName>
</protein>
<evidence type="ECO:0000256" key="1">
    <source>
        <dbReference type="ARBA" id="ARBA00022786"/>
    </source>
</evidence>
<comment type="caution">
    <text evidence="3">The sequence shown here is derived from an EMBL/GenBank/DDBJ whole genome shotgun (WGS) entry which is preliminary data.</text>
</comment>
<keyword evidence="4" id="KW-1185">Reference proteome</keyword>
<dbReference type="PANTHER" id="PTHR13318">
    <property type="entry name" value="PARTNER OF PAIRED, ISOFORM B-RELATED"/>
    <property type="match status" value="1"/>
</dbReference>
<dbReference type="GO" id="GO:0031146">
    <property type="term" value="P:SCF-dependent proteasomal ubiquitin-dependent protein catabolic process"/>
    <property type="evidence" value="ECO:0007669"/>
    <property type="project" value="TreeGrafter"/>
</dbReference>